<organism evidence="2">
    <name type="scientific">Physcomitrium patens</name>
    <name type="common">Spreading-leaved earth moss</name>
    <name type="synonym">Physcomitrella patens</name>
    <dbReference type="NCBI Taxonomy" id="3218"/>
    <lineage>
        <taxon>Eukaryota</taxon>
        <taxon>Viridiplantae</taxon>
        <taxon>Streptophyta</taxon>
        <taxon>Embryophyta</taxon>
        <taxon>Bryophyta</taxon>
        <taxon>Bryophytina</taxon>
        <taxon>Bryopsida</taxon>
        <taxon>Funariidae</taxon>
        <taxon>Funariales</taxon>
        <taxon>Funariaceae</taxon>
        <taxon>Physcomitrium</taxon>
    </lineage>
</organism>
<gene>
    <name evidence="2" type="ORF">PHYPA_028890</name>
</gene>
<reference evidence="3" key="3">
    <citation type="submission" date="2020-12" db="UniProtKB">
        <authorList>
            <consortium name="EnsemblPlants"/>
        </authorList>
    </citation>
    <scope>IDENTIFICATION</scope>
</reference>
<sequence>MPDTLPHASTWTADQQLTNLPVGFRQSDGIDRPKKLSSFNIQSSPESMPSKQFSSLPSII</sequence>
<dbReference type="Proteomes" id="UP000006727">
    <property type="component" value="Chromosome 24"/>
</dbReference>
<dbReference type="AlphaFoldDB" id="A0A2K1IGA1"/>
<reference evidence="2 4" key="2">
    <citation type="journal article" date="2018" name="Plant J.">
        <title>The Physcomitrella patens chromosome-scale assembly reveals moss genome structure and evolution.</title>
        <authorList>
            <person name="Lang D."/>
            <person name="Ullrich K.K."/>
            <person name="Murat F."/>
            <person name="Fuchs J."/>
            <person name="Jenkins J."/>
            <person name="Haas F.B."/>
            <person name="Piednoel M."/>
            <person name="Gundlach H."/>
            <person name="Van Bel M."/>
            <person name="Meyberg R."/>
            <person name="Vives C."/>
            <person name="Morata J."/>
            <person name="Symeonidi A."/>
            <person name="Hiss M."/>
            <person name="Muchero W."/>
            <person name="Kamisugi Y."/>
            <person name="Saleh O."/>
            <person name="Blanc G."/>
            <person name="Decker E.L."/>
            <person name="van Gessel N."/>
            <person name="Grimwood J."/>
            <person name="Hayes R.D."/>
            <person name="Graham S.W."/>
            <person name="Gunter L.E."/>
            <person name="McDaniel S.F."/>
            <person name="Hoernstein S.N.W."/>
            <person name="Larsson A."/>
            <person name="Li F.W."/>
            <person name="Perroud P.F."/>
            <person name="Phillips J."/>
            <person name="Ranjan P."/>
            <person name="Rokshar D.S."/>
            <person name="Rothfels C.J."/>
            <person name="Schneider L."/>
            <person name="Shu S."/>
            <person name="Stevenson D.W."/>
            <person name="Thummler F."/>
            <person name="Tillich M."/>
            <person name="Villarreal Aguilar J.C."/>
            <person name="Widiez T."/>
            <person name="Wong G.K."/>
            <person name="Wymore A."/>
            <person name="Zhang Y."/>
            <person name="Zimmer A.D."/>
            <person name="Quatrano R.S."/>
            <person name="Mayer K.F.X."/>
            <person name="Goodstein D."/>
            <person name="Casacuberta J.M."/>
            <person name="Vandepoele K."/>
            <person name="Reski R."/>
            <person name="Cuming A.C."/>
            <person name="Tuskan G.A."/>
            <person name="Maumus F."/>
            <person name="Salse J."/>
            <person name="Schmutz J."/>
            <person name="Rensing S.A."/>
        </authorList>
    </citation>
    <scope>NUCLEOTIDE SEQUENCE [LARGE SCALE GENOMIC DNA]</scope>
    <source>
        <strain evidence="3 4">cv. Gransden 2004</strain>
    </source>
</reference>
<dbReference type="EMBL" id="ABEU02000024">
    <property type="protein sequence ID" value="PNR28298.1"/>
    <property type="molecule type" value="Genomic_DNA"/>
</dbReference>
<proteinExistence type="predicted"/>
<feature type="region of interest" description="Disordered" evidence="1">
    <location>
        <begin position="39"/>
        <end position="60"/>
    </location>
</feature>
<dbReference type="InParanoid" id="A0A2K1IGA1"/>
<reference evidence="2 4" key="1">
    <citation type="journal article" date="2008" name="Science">
        <title>The Physcomitrella genome reveals evolutionary insights into the conquest of land by plants.</title>
        <authorList>
            <person name="Rensing S."/>
            <person name="Lang D."/>
            <person name="Zimmer A."/>
            <person name="Terry A."/>
            <person name="Salamov A."/>
            <person name="Shapiro H."/>
            <person name="Nishiyama T."/>
            <person name="Perroud P.-F."/>
            <person name="Lindquist E."/>
            <person name="Kamisugi Y."/>
            <person name="Tanahashi T."/>
            <person name="Sakakibara K."/>
            <person name="Fujita T."/>
            <person name="Oishi K."/>
            <person name="Shin-I T."/>
            <person name="Kuroki Y."/>
            <person name="Toyoda A."/>
            <person name="Suzuki Y."/>
            <person name="Hashimoto A."/>
            <person name="Yamaguchi K."/>
            <person name="Sugano A."/>
            <person name="Kohara Y."/>
            <person name="Fujiyama A."/>
            <person name="Anterola A."/>
            <person name="Aoki S."/>
            <person name="Ashton N."/>
            <person name="Barbazuk W.B."/>
            <person name="Barker E."/>
            <person name="Bennetzen J."/>
            <person name="Bezanilla M."/>
            <person name="Blankenship R."/>
            <person name="Cho S.H."/>
            <person name="Dutcher S."/>
            <person name="Estelle M."/>
            <person name="Fawcett J.A."/>
            <person name="Gundlach H."/>
            <person name="Hanada K."/>
            <person name="Heyl A."/>
            <person name="Hicks K.A."/>
            <person name="Hugh J."/>
            <person name="Lohr M."/>
            <person name="Mayer K."/>
            <person name="Melkozernov A."/>
            <person name="Murata T."/>
            <person name="Nelson D."/>
            <person name="Pils B."/>
            <person name="Prigge M."/>
            <person name="Reiss B."/>
            <person name="Renner T."/>
            <person name="Rombauts S."/>
            <person name="Rushton P."/>
            <person name="Sanderfoot A."/>
            <person name="Schween G."/>
            <person name="Shiu S.-H."/>
            <person name="Stueber K."/>
            <person name="Theodoulou F.L."/>
            <person name="Tu H."/>
            <person name="Van de Peer Y."/>
            <person name="Verrier P.J."/>
            <person name="Waters E."/>
            <person name="Wood A."/>
            <person name="Yang L."/>
            <person name="Cove D."/>
            <person name="Cuming A."/>
            <person name="Hasebe M."/>
            <person name="Lucas S."/>
            <person name="Mishler D.B."/>
            <person name="Reski R."/>
            <person name="Grigoriev I."/>
            <person name="Quatrano R.S."/>
            <person name="Boore J.L."/>
        </authorList>
    </citation>
    <scope>NUCLEOTIDE SEQUENCE [LARGE SCALE GENOMIC DNA]</scope>
    <source>
        <strain evidence="3 4">cv. Gransden 2004</strain>
    </source>
</reference>
<keyword evidence="4" id="KW-1185">Reference proteome</keyword>
<evidence type="ECO:0000313" key="3">
    <source>
        <dbReference type="EnsemblPlants" id="Pp3c24_10580V3.1"/>
    </source>
</evidence>
<dbReference type="PaxDb" id="3218-PP1S16_150V6.1"/>
<evidence type="ECO:0000313" key="4">
    <source>
        <dbReference type="Proteomes" id="UP000006727"/>
    </source>
</evidence>
<evidence type="ECO:0000256" key="1">
    <source>
        <dbReference type="SAM" id="MobiDB-lite"/>
    </source>
</evidence>
<evidence type="ECO:0000313" key="2">
    <source>
        <dbReference type="EMBL" id="PNR28298.1"/>
    </source>
</evidence>
<accession>A0A2K1IGA1</accession>
<protein>
    <submittedName>
        <fullName evidence="2 3">Uncharacterized protein</fullName>
    </submittedName>
</protein>
<name>A0A2K1IGA1_PHYPA</name>
<dbReference type="EnsemblPlants" id="Pp3c24_10580V3.1">
    <property type="protein sequence ID" value="Pp3c24_10580V3.1"/>
    <property type="gene ID" value="Pp3c24_10580"/>
</dbReference>
<dbReference type="Gramene" id="Pp3c24_10580V3.1">
    <property type="protein sequence ID" value="Pp3c24_10580V3.1"/>
    <property type="gene ID" value="Pp3c24_10580"/>
</dbReference>